<name>A0AAD5PQ70_9CRUS</name>
<evidence type="ECO:0000313" key="1">
    <source>
        <dbReference type="EMBL" id="KAI9551190.1"/>
    </source>
</evidence>
<protein>
    <submittedName>
        <fullName evidence="1">Uncharacterized protein</fullName>
    </submittedName>
</protein>
<gene>
    <name evidence="1" type="ORF">GHT06_005363</name>
</gene>
<organism evidence="1 2">
    <name type="scientific">Daphnia sinensis</name>
    <dbReference type="NCBI Taxonomy" id="1820382"/>
    <lineage>
        <taxon>Eukaryota</taxon>
        <taxon>Metazoa</taxon>
        <taxon>Ecdysozoa</taxon>
        <taxon>Arthropoda</taxon>
        <taxon>Crustacea</taxon>
        <taxon>Branchiopoda</taxon>
        <taxon>Diplostraca</taxon>
        <taxon>Cladocera</taxon>
        <taxon>Anomopoda</taxon>
        <taxon>Daphniidae</taxon>
        <taxon>Daphnia</taxon>
        <taxon>Daphnia similis group</taxon>
    </lineage>
</organism>
<dbReference type="AlphaFoldDB" id="A0AAD5PQ70"/>
<proteinExistence type="predicted"/>
<dbReference type="EMBL" id="WJBH02000035">
    <property type="protein sequence ID" value="KAI9551190.1"/>
    <property type="molecule type" value="Genomic_DNA"/>
</dbReference>
<keyword evidence="2" id="KW-1185">Reference proteome</keyword>
<dbReference type="Proteomes" id="UP000820818">
    <property type="component" value="Unassembled WGS sequence"/>
</dbReference>
<accession>A0AAD5PQ70</accession>
<evidence type="ECO:0000313" key="2">
    <source>
        <dbReference type="Proteomes" id="UP000820818"/>
    </source>
</evidence>
<sequence>MRGENVLSLYHFERKYSSTTSANRKCVKNAYMLSQHKSNVRLRRYGTKYAQLQIIDDTNHNRDYYDVDYFDDINSNYYEDQSYCRHNSDFYNSVDNTDSHNRYDLVYHFDNFSHNQHDYHDRYNDYNNIFNINDIYDNNDNNNDDYDAKATTGSYKTVRTPGRQVEQCLSITVTVGSKIEIVCTSIYVSAGTYVKLFDTNGTNLVADPPVLNQTYTSSDNTMIIKSLASSANADQVCCTWKTV</sequence>
<comment type="caution">
    <text evidence="1">The sequence shown here is derived from an EMBL/GenBank/DDBJ whole genome shotgun (WGS) entry which is preliminary data.</text>
</comment>
<reference evidence="1" key="1">
    <citation type="submission" date="2022-05" db="EMBL/GenBank/DDBJ databases">
        <title>A multi-omics perspective on studying reproductive biology in Daphnia sinensis.</title>
        <authorList>
            <person name="Jia J."/>
        </authorList>
    </citation>
    <scope>NUCLEOTIDE SEQUENCE</scope>
    <source>
        <strain evidence="1">WSL</strain>
    </source>
</reference>